<reference evidence="1 2" key="1">
    <citation type="journal article" date="2008" name="Nature">
        <title>The genome of Laccaria bicolor provides insights into mycorrhizal symbiosis.</title>
        <authorList>
            <person name="Martin F."/>
            <person name="Aerts A."/>
            <person name="Ahren D."/>
            <person name="Brun A."/>
            <person name="Danchin E.G.J."/>
            <person name="Duchaussoy F."/>
            <person name="Gibon J."/>
            <person name="Kohler A."/>
            <person name="Lindquist E."/>
            <person name="Pereda V."/>
            <person name="Salamov A."/>
            <person name="Shapiro H.J."/>
            <person name="Wuyts J."/>
            <person name="Blaudez D."/>
            <person name="Buee M."/>
            <person name="Brokstein P."/>
            <person name="Canbaeck B."/>
            <person name="Cohen D."/>
            <person name="Courty P.E."/>
            <person name="Coutinho P.M."/>
            <person name="Delaruelle C."/>
            <person name="Detter J.C."/>
            <person name="Deveau A."/>
            <person name="DiFazio S."/>
            <person name="Duplessis S."/>
            <person name="Fraissinet-Tachet L."/>
            <person name="Lucic E."/>
            <person name="Frey-Klett P."/>
            <person name="Fourrey C."/>
            <person name="Feussner I."/>
            <person name="Gay G."/>
            <person name="Grimwood J."/>
            <person name="Hoegger P.J."/>
            <person name="Jain P."/>
            <person name="Kilaru S."/>
            <person name="Labbe J."/>
            <person name="Lin Y.C."/>
            <person name="Legue V."/>
            <person name="Le Tacon F."/>
            <person name="Marmeisse R."/>
            <person name="Melayah D."/>
            <person name="Montanini B."/>
            <person name="Muratet M."/>
            <person name="Nehls U."/>
            <person name="Niculita-Hirzel H."/>
            <person name="Oudot-Le Secq M.P."/>
            <person name="Peter M."/>
            <person name="Quesneville H."/>
            <person name="Rajashekar B."/>
            <person name="Reich M."/>
            <person name="Rouhier N."/>
            <person name="Schmutz J."/>
            <person name="Yin T."/>
            <person name="Chalot M."/>
            <person name="Henrissat B."/>
            <person name="Kuees U."/>
            <person name="Lucas S."/>
            <person name="Van de Peer Y."/>
            <person name="Podila G.K."/>
            <person name="Polle A."/>
            <person name="Pukkila P.J."/>
            <person name="Richardson P.M."/>
            <person name="Rouze P."/>
            <person name="Sanders I.R."/>
            <person name="Stajich J.E."/>
            <person name="Tunlid A."/>
            <person name="Tuskan G."/>
            <person name="Grigoriev I.V."/>
        </authorList>
    </citation>
    <scope>NUCLEOTIDE SEQUENCE [LARGE SCALE GENOMIC DNA]</scope>
    <source>
        <strain evidence="2">S238N-H82 / ATCC MYA-4686</strain>
    </source>
</reference>
<dbReference type="KEGG" id="lbc:LACBIDRAFT_334888"/>
<dbReference type="RefSeq" id="XP_001889760.1">
    <property type="nucleotide sequence ID" value="XM_001889725.1"/>
</dbReference>
<evidence type="ECO:0000313" key="2">
    <source>
        <dbReference type="Proteomes" id="UP000001194"/>
    </source>
</evidence>
<sequence length="100" mass="11945">MIKIPTKTTAYNPSPAHLTSRVQHLPYNPISNPLLVYWSLGSTPRTKRDTKHITVTSKSFVWESNLVFAHRMRMPPWQYDRWEKEKKKIRQRSPEERMPI</sequence>
<keyword evidence="2" id="KW-1185">Reference proteome</keyword>
<proteinExistence type="predicted"/>
<dbReference type="EMBL" id="DS547161">
    <property type="protein sequence ID" value="EDQ99649.1"/>
    <property type="molecule type" value="Genomic_DNA"/>
</dbReference>
<dbReference type="Proteomes" id="UP000001194">
    <property type="component" value="Unassembled WGS sequence"/>
</dbReference>
<dbReference type="HOGENOM" id="CLU_2306630_0_0_1"/>
<gene>
    <name evidence="1" type="ORF">LACBIDRAFT_334888</name>
</gene>
<evidence type="ECO:0000313" key="1">
    <source>
        <dbReference type="EMBL" id="EDQ99649.1"/>
    </source>
</evidence>
<accession>B0E0N8</accession>
<name>B0E0N8_LACBS</name>
<organism evidence="2">
    <name type="scientific">Laccaria bicolor (strain S238N-H82 / ATCC MYA-4686)</name>
    <name type="common">Bicoloured deceiver</name>
    <name type="synonym">Laccaria laccata var. bicolor</name>
    <dbReference type="NCBI Taxonomy" id="486041"/>
    <lineage>
        <taxon>Eukaryota</taxon>
        <taxon>Fungi</taxon>
        <taxon>Dikarya</taxon>
        <taxon>Basidiomycota</taxon>
        <taxon>Agaricomycotina</taxon>
        <taxon>Agaricomycetes</taxon>
        <taxon>Agaricomycetidae</taxon>
        <taxon>Agaricales</taxon>
        <taxon>Agaricineae</taxon>
        <taxon>Hydnangiaceae</taxon>
        <taxon>Laccaria</taxon>
    </lineage>
</organism>
<dbReference type="GeneID" id="6085382"/>
<dbReference type="InParanoid" id="B0E0N8"/>
<dbReference type="AlphaFoldDB" id="B0E0N8"/>
<protein>
    <submittedName>
        <fullName evidence="1">Predicted protein</fullName>
    </submittedName>
</protein>